<evidence type="ECO:0000313" key="2">
    <source>
        <dbReference type="EMBL" id="RYO75168.1"/>
    </source>
</evidence>
<feature type="signal peptide" evidence="1">
    <location>
        <begin position="1"/>
        <end position="18"/>
    </location>
</feature>
<organism evidence="2 3">
    <name type="scientific">Monosporascus ibericus</name>
    <dbReference type="NCBI Taxonomy" id="155417"/>
    <lineage>
        <taxon>Eukaryota</taxon>
        <taxon>Fungi</taxon>
        <taxon>Dikarya</taxon>
        <taxon>Ascomycota</taxon>
        <taxon>Pezizomycotina</taxon>
        <taxon>Sordariomycetes</taxon>
        <taxon>Xylariomycetidae</taxon>
        <taxon>Xylariales</taxon>
        <taxon>Xylariales incertae sedis</taxon>
        <taxon>Monosporascus</taxon>
    </lineage>
</organism>
<reference evidence="2 3" key="1">
    <citation type="submission" date="2018-06" db="EMBL/GenBank/DDBJ databases">
        <title>Complete Genomes of Monosporascus.</title>
        <authorList>
            <person name="Robinson A.J."/>
            <person name="Natvig D.O."/>
        </authorList>
    </citation>
    <scope>NUCLEOTIDE SEQUENCE [LARGE SCALE GENOMIC DNA]</scope>
    <source>
        <strain evidence="2 3">CBS 110550</strain>
    </source>
</reference>
<dbReference type="OrthoDB" id="4672127at2759"/>
<feature type="chain" id="PRO_5020944793" evidence="1">
    <location>
        <begin position="19"/>
        <end position="116"/>
    </location>
</feature>
<gene>
    <name evidence="2" type="ORF">DL764_010562</name>
</gene>
<sequence>MQFATLALALAAASVTKAQDPVASVDVYNFSTCDVDSVASFELAVGECLDFEQGYGSANYSLSTGSSEYLLAAFTEKACAGNVKVTGPRGCLDNTDGIAIWSVGLITAPGTVKLDA</sequence>
<proteinExistence type="predicted"/>
<name>A0A4Q4SV63_9PEZI</name>
<keyword evidence="1" id="KW-0732">Signal</keyword>
<evidence type="ECO:0000313" key="3">
    <source>
        <dbReference type="Proteomes" id="UP000293360"/>
    </source>
</evidence>
<keyword evidence="3" id="KW-1185">Reference proteome</keyword>
<dbReference type="EMBL" id="QJNU01001569">
    <property type="protein sequence ID" value="RYO75168.1"/>
    <property type="molecule type" value="Genomic_DNA"/>
</dbReference>
<dbReference type="AlphaFoldDB" id="A0A4Q4SV63"/>
<dbReference type="Proteomes" id="UP000293360">
    <property type="component" value="Unassembled WGS sequence"/>
</dbReference>
<protein>
    <submittedName>
        <fullName evidence="2">Uncharacterized protein</fullName>
    </submittedName>
</protein>
<evidence type="ECO:0000256" key="1">
    <source>
        <dbReference type="SAM" id="SignalP"/>
    </source>
</evidence>
<comment type="caution">
    <text evidence="2">The sequence shown here is derived from an EMBL/GenBank/DDBJ whole genome shotgun (WGS) entry which is preliminary data.</text>
</comment>
<accession>A0A4Q4SV63</accession>